<dbReference type="Proteomes" id="UP000756132">
    <property type="component" value="Chromosome 2"/>
</dbReference>
<reference evidence="1" key="2">
    <citation type="journal article" date="2022" name="Microb. Genom.">
        <title>A chromosome-scale genome assembly of the tomato pathogen Cladosporium fulvum reveals a compartmentalized genome architecture and the presence of a dispensable chromosome.</title>
        <authorList>
            <person name="Zaccaron A.Z."/>
            <person name="Chen L.H."/>
            <person name="Samaras A."/>
            <person name="Stergiopoulos I."/>
        </authorList>
    </citation>
    <scope>NUCLEOTIDE SEQUENCE</scope>
    <source>
        <strain evidence="1">Race5_Kim</strain>
    </source>
</reference>
<sequence length="298" mass="33671">MEKLKELCSLIGHIRQGLADWRLYQRYPDHPRLRELNVLRVPILTDFLWMLQRFHAFDCTKANDRLHAIASLWKSTQAAEVFNISSDYTLSCEQLYTQFAHRFITAHLPRTQAISQLLSIAADQAGSGTRENREPVPSWVVDWRLQPALNISLDEVFGDVNLRHSEPSDASEIILATRCYGTVVEAHGHYRDWTLLTERGLVMPCSEGNLSDDEYVTSLSQLCTRLDPGDILCQPYAQYRGRLGHVADAGIVLRPCKTQPHTVRIAGRFPLDLWFNGATGINRDTASIPSTAITVCIV</sequence>
<organism evidence="1 2">
    <name type="scientific">Passalora fulva</name>
    <name type="common">Tomato leaf mold</name>
    <name type="synonym">Cladosporium fulvum</name>
    <dbReference type="NCBI Taxonomy" id="5499"/>
    <lineage>
        <taxon>Eukaryota</taxon>
        <taxon>Fungi</taxon>
        <taxon>Dikarya</taxon>
        <taxon>Ascomycota</taxon>
        <taxon>Pezizomycotina</taxon>
        <taxon>Dothideomycetes</taxon>
        <taxon>Dothideomycetidae</taxon>
        <taxon>Mycosphaerellales</taxon>
        <taxon>Mycosphaerellaceae</taxon>
        <taxon>Fulvia</taxon>
    </lineage>
</organism>
<reference evidence="1" key="1">
    <citation type="submission" date="2021-12" db="EMBL/GenBank/DDBJ databases">
        <authorList>
            <person name="Zaccaron A."/>
            <person name="Stergiopoulos I."/>
        </authorList>
    </citation>
    <scope>NUCLEOTIDE SEQUENCE</scope>
    <source>
        <strain evidence="1">Race5_Kim</strain>
    </source>
</reference>
<keyword evidence="2" id="KW-1185">Reference proteome</keyword>
<proteinExistence type="predicted"/>
<evidence type="ECO:0000313" key="2">
    <source>
        <dbReference type="Proteomes" id="UP000756132"/>
    </source>
</evidence>
<gene>
    <name evidence="1" type="ORF">CLAFUR5_03458</name>
</gene>
<accession>A0A9Q8P5R6</accession>
<dbReference type="GeneID" id="71983336"/>
<dbReference type="RefSeq" id="XP_047758393.1">
    <property type="nucleotide sequence ID" value="XM_047902606.1"/>
</dbReference>
<name>A0A9Q8P5R6_PASFU</name>
<protein>
    <submittedName>
        <fullName evidence="1">Uncharacterized protein</fullName>
    </submittedName>
</protein>
<dbReference type="AlphaFoldDB" id="A0A9Q8P5R6"/>
<evidence type="ECO:0000313" key="1">
    <source>
        <dbReference type="EMBL" id="UJO14027.1"/>
    </source>
</evidence>
<dbReference type="KEGG" id="ffu:CLAFUR5_03458"/>
<dbReference type="EMBL" id="CP090164">
    <property type="protein sequence ID" value="UJO14027.1"/>
    <property type="molecule type" value="Genomic_DNA"/>
</dbReference>